<gene>
    <name evidence="2" type="ORF">ATI61_11354</name>
</gene>
<keyword evidence="1" id="KW-0732">Signal</keyword>
<dbReference type="InterPro" id="IPR011047">
    <property type="entry name" value="Quinoprotein_ADH-like_sf"/>
</dbReference>
<dbReference type="RefSeq" id="WP_147333141.1">
    <property type="nucleotide sequence ID" value="NZ_CP011509.1"/>
</dbReference>
<name>A0ABX9JR38_9BACT</name>
<evidence type="ECO:0000256" key="1">
    <source>
        <dbReference type="SAM" id="SignalP"/>
    </source>
</evidence>
<organism evidence="2 3">
    <name type="scientific">Archangium gephyra</name>
    <dbReference type="NCBI Taxonomy" id="48"/>
    <lineage>
        <taxon>Bacteria</taxon>
        <taxon>Pseudomonadati</taxon>
        <taxon>Myxococcota</taxon>
        <taxon>Myxococcia</taxon>
        <taxon>Myxococcales</taxon>
        <taxon>Cystobacterineae</taxon>
        <taxon>Archangiaceae</taxon>
        <taxon>Archangium</taxon>
    </lineage>
</organism>
<dbReference type="Proteomes" id="UP000256345">
    <property type="component" value="Unassembled WGS sequence"/>
</dbReference>
<sequence>MKQGQRKSWKRRMLGTCSVLALGVLGTGATAATPSGLVIEREWYRAIMGVGIGATGLHTVDLDGDGKLEVVAAAGPRDFFANSFWYVLSREANGYGQKWVSLPYASSITGLRVAQVDGDAPLEVLVASGGKISIHDGVTHELQKTVTTPATQISGLSVADVDADGSLELVFCDTSKLYVVDLATGAVEFQGTGLGGKDLAVGQVDADAALELVVANGTSAGSVVDGATRAVEWSNASGFGDLVRVADLDGDGRGEIAAGFAWTTGIQVYDGDTRTLKWSVAISNLAAMKAADVEGDGSLELVYGDAQWGRVHVLTGTTGVEKWSVNNPQHGVTDIAVGDVDGDSVRELLFGAGYTSTGEDYLYVVGTDTRLTEWRSVDLKGPFRAFASGDVDADGRPELVSGSFKSDSGYGDGLYFIHDAATHAQEYQSGEPTGNDANGLWRVATANVDADAAQEVFVTSSLGYDGVLLCYDGLTRAEQWRVRLPSGLSIRSLAVADVDGDGSLEVVSSVGTEHTGAPGHYVYVHDAATGALEWQSPTLAPWGWLHLSLLRVANVDADPSLEAVVANYSGQLWVVDPVAKSVQLTTADLDITALDTPDRNGDGRAELVIGTAAGALQVLDAATGAVVEPVANVGGQVNGLAVRELTGDGVADYVFARGNQLRILNGSSRVEEWASEVLGSQVGENDALLVGDVDADGRTEMVVGVGELGFMVFDLQRQQASPGARYDSVFLAPRCETVGSVCDSGLLLLGRGNAGPELHAPNTLFNSCADGLYGTYHADESNDRIRVLTVDGTPFAAGKTVRVESTVWAWAGSPASDKLDLYYTANANSPSWQYLTTLTPTAGGEQTLSATYVLPVGKVQAVRARFRYGGSVAACTSGDSYDDQDDLVFAVQ</sequence>
<accession>A0ABX9JR38</accession>
<evidence type="ECO:0008006" key="4">
    <source>
        <dbReference type="Google" id="ProtNLM"/>
    </source>
</evidence>
<dbReference type="PANTHER" id="PTHR46580:SF4">
    <property type="entry name" value="ATP_GTP-BINDING PROTEIN"/>
    <property type="match status" value="1"/>
</dbReference>
<proteinExistence type="predicted"/>
<dbReference type="EMBL" id="QUMU01000013">
    <property type="protein sequence ID" value="REG24991.1"/>
    <property type="molecule type" value="Genomic_DNA"/>
</dbReference>
<protein>
    <recommendedName>
        <fullName evidence="4">FG-GAP repeat protein</fullName>
    </recommendedName>
</protein>
<keyword evidence="3" id="KW-1185">Reference proteome</keyword>
<dbReference type="SUPFAM" id="SSF50998">
    <property type="entry name" value="Quinoprotein alcohol dehydrogenase-like"/>
    <property type="match status" value="1"/>
</dbReference>
<dbReference type="InterPro" id="IPR028994">
    <property type="entry name" value="Integrin_alpha_N"/>
</dbReference>
<feature type="signal peptide" evidence="1">
    <location>
        <begin position="1"/>
        <end position="31"/>
    </location>
</feature>
<feature type="chain" id="PRO_5045973834" description="FG-GAP repeat protein" evidence="1">
    <location>
        <begin position="32"/>
        <end position="892"/>
    </location>
</feature>
<reference evidence="2 3" key="1">
    <citation type="submission" date="2018-08" db="EMBL/GenBank/DDBJ databases">
        <title>Genomic Encyclopedia of Archaeal and Bacterial Type Strains, Phase II (KMG-II): from individual species to whole genera.</title>
        <authorList>
            <person name="Goeker M."/>
        </authorList>
    </citation>
    <scope>NUCLEOTIDE SEQUENCE [LARGE SCALE GENOMIC DNA]</scope>
    <source>
        <strain evidence="2 3">DSM 2261</strain>
    </source>
</reference>
<dbReference type="PANTHER" id="PTHR46580">
    <property type="entry name" value="SENSOR KINASE-RELATED"/>
    <property type="match status" value="1"/>
</dbReference>
<dbReference type="Gene3D" id="2.40.10.480">
    <property type="match status" value="1"/>
</dbReference>
<dbReference type="SUPFAM" id="SSF69318">
    <property type="entry name" value="Integrin alpha N-terminal domain"/>
    <property type="match status" value="2"/>
</dbReference>
<comment type="caution">
    <text evidence="2">The sequence shown here is derived from an EMBL/GenBank/DDBJ whole genome shotgun (WGS) entry which is preliminary data.</text>
</comment>
<dbReference type="Gene3D" id="2.130.10.130">
    <property type="entry name" value="Integrin alpha, N-terminal"/>
    <property type="match status" value="1"/>
</dbReference>
<evidence type="ECO:0000313" key="2">
    <source>
        <dbReference type="EMBL" id="REG24991.1"/>
    </source>
</evidence>
<evidence type="ECO:0000313" key="3">
    <source>
        <dbReference type="Proteomes" id="UP000256345"/>
    </source>
</evidence>